<dbReference type="InterPro" id="IPR003008">
    <property type="entry name" value="Tubulin_FtsZ_GTPase"/>
</dbReference>
<name>A0AAV8XER2_9CUCU</name>
<gene>
    <name evidence="15" type="ORF">NQ318_006632</name>
</gene>
<dbReference type="Gene3D" id="3.40.50.1440">
    <property type="entry name" value="Tubulin/FtsZ, GTPase domain"/>
    <property type="match status" value="1"/>
</dbReference>
<dbReference type="InterPro" id="IPR018316">
    <property type="entry name" value="Tubulin/FtsZ_2-layer-sand-dom"/>
</dbReference>
<reference evidence="15" key="1">
    <citation type="journal article" date="2023" name="Insect Mol. Biol.">
        <title>Genome sequencing provides insights into the evolution of gene families encoding plant cell wall-degrading enzymes in longhorned beetles.</title>
        <authorList>
            <person name="Shin N.R."/>
            <person name="Okamura Y."/>
            <person name="Kirsch R."/>
            <person name="Pauchet Y."/>
        </authorList>
    </citation>
    <scope>NUCLEOTIDE SEQUENCE</scope>
    <source>
        <strain evidence="15">AMC_N1</strain>
    </source>
</reference>
<dbReference type="SUPFAM" id="SSF55307">
    <property type="entry name" value="Tubulin C-terminal domain-like"/>
    <property type="match status" value="1"/>
</dbReference>
<dbReference type="AlphaFoldDB" id="A0AAV8XER2"/>
<dbReference type="FunFam" id="3.40.50.1440:FF:000006">
    <property type="entry name" value="Tubulin beta chain"/>
    <property type="match status" value="1"/>
</dbReference>
<evidence type="ECO:0000256" key="1">
    <source>
        <dbReference type="ARBA" id="ARBA00001946"/>
    </source>
</evidence>
<sequence length="372" mass="41493">MVFWCHQFWEVISDEHGIDPTGHFHGDSDLQLERINVYFNEASGGRFVPRAVLVDLEAGTMDLVRSTPFGRLFRPDNYIFGDQGASNNFAKGRYTEGAEIGDNVLDVIRREAEGCDLLQGFQLVHSIGGGTGSGMGCLLLEKIREEYPDRIISTFTVIPSAKVSDTVVEPYNATLAVSSLIECSDETYILDNEALFDICYRTLKLSAPSYGDLNHLISAVMTGVTTCMRFPGQLNADLRKILVNMVPFPRLHFFIPGFAPLTSRGDKAYRAVSVPELVRQLFDAKNLMAACDPRNGKYLTVASIFRGRMSTREVDEQMLNIQDKNSSYFVEWIPNNVKTAVCDIPPRGLKMCATFIGNNTAVQELYKRIGEI</sequence>
<evidence type="ECO:0000256" key="7">
    <source>
        <dbReference type="ARBA" id="ARBA00022741"/>
    </source>
</evidence>
<dbReference type="GO" id="GO:0003924">
    <property type="term" value="F:GTPase activity"/>
    <property type="evidence" value="ECO:0007669"/>
    <property type="project" value="InterPro"/>
</dbReference>
<evidence type="ECO:0000313" key="15">
    <source>
        <dbReference type="EMBL" id="KAJ8937211.1"/>
    </source>
</evidence>
<evidence type="ECO:0000256" key="3">
    <source>
        <dbReference type="ARBA" id="ARBA00009636"/>
    </source>
</evidence>
<accession>A0AAV8XER2</accession>
<dbReference type="SMART" id="SM00865">
    <property type="entry name" value="Tubulin_C"/>
    <property type="match status" value="1"/>
</dbReference>
<dbReference type="FunFam" id="3.30.1330.20:FF:000002">
    <property type="entry name" value="Tubulin beta chain"/>
    <property type="match status" value="1"/>
</dbReference>
<dbReference type="PRINTS" id="PR01161">
    <property type="entry name" value="TUBULIN"/>
</dbReference>
<dbReference type="InterPro" id="IPR037103">
    <property type="entry name" value="Tubulin/FtsZ-like_C"/>
</dbReference>
<keyword evidence="8" id="KW-0460">Magnesium</keyword>
<dbReference type="Pfam" id="PF00091">
    <property type="entry name" value="Tubulin"/>
    <property type="match status" value="1"/>
</dbReference>
<evidence type="ECO:0000256" key="5">
    <source>
        <dbReference type="ARBA" id="ARBA00022701"/>
    </source>
</evidence>
<dbReference type="PRINTS" id="PR01163">
    <property type="entry name" value="BETATUBULIN"/>
</dbReference>
<dbReference type="GO" id="GO:0007017">
    <property type="term" value="P:microtubule-based process"/>
    <property type="evidence" value="ECO:0007669"/>
    <property type="project" value="InterPro"/>
</dbReference>
<dbReference type="CDD" id="cd02187">
    <property type="entry name" value="beta_tubulin"/>
    <property type="match status" value="1"/>
</dbReference>
<dbReference type="SUPFAM" id="SSF52490">
    <property type="entry name" value="Tubulin nucleotide-binding domain-like"/>
    <property type="match status" value="1"/>
</dbReference>
<dbReference type="SMART" id="SM00864">
    <property type="entry name" value="Tubulin"/>
    <property type="match status" value="1"/>
</dbReference>
<dbReference type="GO" id="GO:0005874">
    <property type="term" value="C:microtubule"/>
    <property type="evidence" value="ECO:0007669"/>
    <property type="project" value="UniProtKB-KW"/>
</dbReference>
<comment type="similarity">
    <text evidence="3 12">Belongs to the tubulin family.</text>
</comment>
<feature type="domain" description="Tubulin/FtsZ 2-layer sandwich" evidence="14">
    <location>
        <begin position="234"/>
        <end position="371"/>
    </location>
</feature>
<dbReference type="GO" id="GO:0046872">
    <property type="term" value="F:metal ion binding"/>
    <property type="evidence" value="ECO:0007669"/>
    <property type="project" value="UniProtKB-KW"/>
</dbReference>
<evidence type="ECO:0000256" key="6">
    <source>
        <dbReference type="ARBA" id="ARBA00022723"/>
    </source>
</evidence>
<keyword evidence="7 12" id="KW-0547">Nucleotide-binding</keyword>
<comment type="caution">
    <text evidence="15">The sequence shown here is derived from an EMBL/GenBank/DDBJ whole genome shotgun (WGS) entry which is preliminary data.</text>
</comment>
<keyword evidence="6" id="KW-0479">Metal-binding</keyword>
<evidence type="ECO:0000256" key="9">
    <source>
        <dbReference type="ARBA" id="ARBA00023134"/>
    </source>
</evidence>
<feature type="domain" description="Tubulin/FtsZ GTPase" evidence="13">
    <location>
        <begin position="35"/>
        <end position="232"/>
    </location>
</feature>
<evidence type="ECO:0000313" key="16">
    <source>
        <dbReference type="Proteomes" id="UP001162162"/>
    </source>
</evidence>
<organism evidence="15 16">
    <name type="scientific">Aromia moschata</name>
    <dbReference type="NCBI Taxonomy" id="1265417"/>
    <lineage>
        <taxon>Eukaryota</taxon>
        <taxon>Metazoa</taxon>
        <taxon>Ecdysozoa</taxon>
        <taxon>Arthropoda</taxon>
        <taxon>Hexapoda</taxon>
        <taxon>Insecta</taxon>
        <taxon>Pterygota</taxon>
        <taxon>Neoptera</taxon>
        <taxon>Endopterygota</taxon>
        <taxon>Coleoptera</taxon>
        <taxon>Polyphaga</taxon>
        <taxon>Cucujiformia</taxon>
        <taxon>Chrysomeloidea</taxon>
        <taxon>Cerambycidae</taxon>
        <taxon>Cerambycinae</taxon>
        <taxon>Callichromatini</taxon>
        <taxon>Aromia</taxon>
    </lineage>
</organism>
<evidence type="ECO:0000256" key="2">
    <source>
        <dbReference type="ARBA" id="ARBA00004245"/>
    </source>
</evidence>
<evidence type="ECO:0000256" key="10">
    <source>
        <dbReference type="ARBA" id="ARBA00023212"/>
    </source>
</evidence>
<dbReference type="Proteomes" id="UP001162162">
    <property type="component" value="Unassembled WGS sequence"/>
</dbReference>
<dbReference type="InterPro" id="IPR017975">
    <property type="entry name" value="Tubulin_CS"/>
</dbReference>
<evidence type="ECO:0000256" key="4">
    <source>
        <dbReference type="ARBA" id="ARBA00022490"/>
    </source>
</evidence>
<dbReference type="InterPro" id="IPR008280">
    <property type="entry name" value="Tub_FtsZ_C"/>
</dbReference>
<dbReference type="Gene3D" id="3.30.1330.20">
    <property type="entry name" value="Tubulin/FtsZ, C-terminal domain"/>
    <property type="match status" value="1"/>
</dbReference>
<comment type="cofactor">
    <cofactor evidence="1">
        <name>Mg(2+)</name>
        <dbReference type="ChEBI" id="CHEBI:18420"/>
    </cofactor>
</comment>
<dbReference type="GO" id="GO:0005200">
    <property type="term" value="F:structural constituent of cytoskeleton"/>
    <property type="evidence" value="ECO:0007669"/>
    <property type="project" value="InterPro"/>
</dbReference>
<keyword evidence="10" id="KW-0206">Cytoskeleton</keyword>
<evidence type="ECO:0000256" key="8">
    <source>
        <dbReference type="ARBA" id="ARBA00022842"/>
    </source>
</evidence>
<dbReference type="Pfam" id="PF03953">
    <property type="entry name" value="Tubulin_C"/>
    <property type="match status" value="1"/>
</dbReference>
<comment type="subcellular location">
    <subcellularLocation>
        <location evidence="2">Cytoplasm</location>
        <location evidence="2">Cytoskeleton</location>
    </subcellularLocation>
</comment>
<evidence type="ECO:0000259" key="13">
    <source>
        <dbReference type="SMART" id="SM00864"/>
    </source>
</evidence>
<keyword evidence="4" id="KW-0963">Cytoplasm</keyword>
<keyword evidence="5 12" id="KW-0493">Microtubule</keyword>
<comment type="subunit">
    <text evidence="12">Dimer of alpha and beta chains. A typical microtubule is a hollow water-filled tube with an outer diameter of 25 nm and an inner diameter of 15 nM. Alpha-beta heterodimers associate head-to-tail to form protofilaments running lengthwise along the microtubule wall with the beta-tubulin subunit facing the microtubule plus end conferring a structural polarity. Microtubules usually have 13 protofilaments but different protofilament numbers can be found in some organisms and specialized cells.</text>
</comment>
<dbReference type="EMBL" id="JAPWTK010000671">
    <property type="protein sequence ID" value="KAJ8937211.1"/>
    <property type="molecule type" value="Genomic_DNA"/>
</dbReference>
<dbReference type="GO" id="GO:0005525">
    <property type="term" value="F:GTP binding"/>
    <property type="evidence" value="ECO:0007669"/>
    <property type="project" value="UniProtKB-UniRule"/>
</dbReference>
<keyword evidence="9 12" id="KW-0342">GTP-binding</keyword>
<dbReference type="PANTHER" id="PTHR11588">
    <property type="entry name" value="TUBULIN"/>
    <property type="match status" value="1"/>
</dbReference>
<dbReference type="PROSITE" id="PS00227">
    <property type="entry name" value="TUBULIN"/>
    <property type="match status" value="1"/>
</dbReference>
<comment type="function">
    <text evidence="11 12">Tubulin is the major constituent of microtubules, a cylinder consisting of laterally associated linear protofilaments composed of alpha- and beta-tubulin heterodimers. Microtubules grow by the addition of GTP-tubulin dimers to the microtubule end, where a stabilizing cap forms. Below the cap, tubulin dimers are in GDP-bound state, owing to GTPase activity of alpha-tubulin.</text>
</comment>
<evidence type="ECO:0000256" key="12">
    <source>
        <dbReference type="RuleBase" id="RU000352"/>
    </source>
</evidence>
<proteinExistence type="inferred from homology"/>
<evidence type="ECO:0000256" key="11">
    <source>
        <dbReference type="ARBA" id="ARBA00034296"/>
    </source>
</evidence>
<evidence type="ECO:0000259" key="14">
    <source>
        <dbReference type="SMART" id="SM00865"/>
    </source>
</evidence>
<protein>
    <recommendedName>
        <fullName evidence="12">Tubulin beta chain</fullName>
    </recommendedName>
</protein>
<keyword evidence="16" id="KW-1185">Reference proteome</keyword>
<dbReference type="InterPro" id="IPR002453">
    <property type="entry name" value="Beta_tubulin"/>
</dbReference>
<dbReference type="InterPro" id="IPR036525">
    <property type="entry name" value="Tubulin/FtsZ_GTPase_sf"/>
</dbReference>
<dbReference type="InterPro" id="IPR000217">
    <property type="entry name" value="Tubulin"/>
</dbReference>